<dbReference type="InterPro" id="IPR043972">
    <property type="entry name" value="FUZ/MON1/HPS1_longin_1"/>
</dbReference>
<evidence type="ECO:0000259" key="1">
    <source>
        <dbReference type="Pfam" id="PF19036"/>
    </source>
</evidence>
<accession>A0A0V0QHK2</accession>
<dbReference type="InParanoid" id="A0A0V0QHK2"/>
<dbReference type="PANTHER" id="PTHR13027:SF7">
    <property type="entry name" value="VACUOLAR FUSION PROTEIN MON1 HOMOLOG"/>
    <property type="match status" value="1"/>
</dbReference>
<dbReference type="OMA" id="FVIDIWR"/>
<dbReference type="PANTHER" id="PTHR13027">
    <property type="entry name" value="SAND PROTEIN-RELATED"/>
    <property type="match status" value="1"/>
</dbReference>
<dbReference type="Pfam" id="PF19037">
    <property type="entry name" value="Fuz_longin_2"/>
    <property type="match status" value="1"/>
</dbReference>
<reference evidence="3 4" key="1">
    <citation type="journal article" date="2015" name="Sci. Rep.">
        <title>Genome of the facultative scuticociliatosis pathogen Pseudocohnilembus persalinus provides insight into its virulence through horizontal gene transfer.</title>
        <authorList>
            <person name="Xiong J."/>
            <person name="Wang G."/>
            <person name="Cheng J."/>
            <person name="Tian M."/>
            <person name="Pan X."/>
            <person name="Warren A."/>
            <person name="Jiang C."/>
            <person name="Yuan D."/>
            <person name="Miao W."/>
        </authorList>
    </citation>
    <scope>NUCLEOTIDE SEQUENCE [LARGE SCALE GENOMIC DNA]</scope>
    <source>
        <strain evidence="3">36N120E</strain>
    </source>
</reference>
<dbReference type="InterPro" id="IPR043971">
    <property type="entry name" value="FUZ/MON1/HPS1_longin_2"/>
</dbReference>
<protein>
    <submittedName>
        <fullName evidence="3">Uncharacterized protein</fullName>
    </submittedName>
</protein>
<evidence type="ECO:0000313" key="4">
    <source>
        <dbReference type="Proteomes" id="UP000054937"/>
    </source>
</evidence>
<dbReference type="InterPro" id="IPR004353">
    <property type="entry name" value="Mon1"/>
</dbReference>
<gene>
    <name evidence="3" type="ORF">PPERSA_00435</name>
</gene>
<dbReference type="AlphaFoldDB" id="A0A0V0QHK2"/>
<keyword evidence="4" id="KW-1185">Reference proteome</keyword>
<evidence type="ECO:0000259" key="2">
    <source>
        <dbReference type="Pfam" id="PF19037"/>
    </source>
</evidence>
<dbReference type="OrthoDB" id="293850at2759"/>
<feature type="domain" description="FUZ/MON1/HPS1 second Longin" evidence="2">
    <location>
        <begin position="218"/>
        <end position="302"/>
    </location>
</feature>
<feature type="domain" description="FUZ/MON1/HPS1 first Longin" evidence="1">
    <location>
        <begin position="46"/>
        <end position="166"/>
    </location>
</feature>
<name>A0A0V0QHK2_PSEPJ</name>
<dbReference type="PRINTS" id="PR01546">
    <property type="entry name" value="YEAST73DUF"/>
</dbReference>
<proteinExistence type="predicted"/>
<sequence length="397" mass="46331">MQNNNEEEEQQAKPHPKNLISYIPHVIKTCIGEDSNQPQYSRHRRQVFVMTQMAKPIYVRYGDELDLAPFLATLNAIMDKFITFFNNDPVRSEFQEIYNNGKEVIYILYRKELFLICRTDKYDSSFLIKSMLEFLNLQMISIVTDQVNQRLKQKPNYDFRHMLGGTKVNLGLAIKNGLNSPTVFLRSFMPIPMPASSRSNLHQLLREFKSEETIQSIILLTHTHVLELWHQKGIKIHPQDIILIQNLLQAQSSFRDSENWLPICLPGIAAEGFIYMYFSYLNPEVIVCMVSDDNNSFGTCKQAFNHLKEKLKPGTSLGDQIITSINNLPYKIPLEKKITSNNQIQHYIIQHKQTNQMSQPIFNIFGKQSSQYKDYINKYTKLYEKYLQVSTENKKDL</sequence>
<evidence type="ECO:0000313" key="3">
    <source>
        <dbReference type="EMBL" id="KRX01668.1"/>
    </source>
</evidence>
<dbReference type="GO" id="GO:0016192">
    <property type="term" value="P:vesicle-mediated transport"/>
    <property type="evidence" value="ECO:0007669"/>
    <property type="project" value="InterPro"/>
</dbReference>
<organism evidence="3 4">
    <name type="scientific">Pseudocohnilembus persalinus</name>
    <name type="common">Ciliate</name>
    <dbReference type="NCBI Taxonomy" id="266149"/>
    <lineage>
        <taxon>Eukaryota</taxon>
        <taxon>Sar</taxon>
        <taxon>Alveolata</taxon>
        <taxon>Ciliophora</taxon>
        <taxon>Intramacronucleata</taxon>
        <taxon>Oligohymenophorea</taxon>
        <taxon>Scuticociliatia</taxon>
        <taxon>Philasterida</taxon>
        <taxon>Pseudocohnilembidae</taxon>
        <taxon>Pseudocohnilembus</taxon>
    </lineage>
</organism>
<dbReference type="GO" id="GO:0006623">
    <property type="term" value="P:protein targeting to vacuole"/>
    <property type="evidence" value="ECO:0007669"/>
    <property type="project" value="InterPro"/>
</dbReference>
<dbReference type="EMBL" id="LDAU01000167">
    <property type="protein sequence ID" value="KRX01668.1"/>
    <property type="molecule type" value="Genomic_DNA"/>
</dbReference>
<dbReference type="Pfam" id="PF19036">
    <property type="entry name" value="Fuz_longin_1"/>
    <property type="match status" value="1"/>
</dbReference>
<comment type="caution">
    <text evidence="3">The sequence shown here is derived from an EMBL/GenBank/DDBJ whole genome shotgun (WGS) entry which is preliminary data.</text>
</comment>
<dbReference type="Proteomes" id="UP000054937">
    <property type="component" value="Unassembled WGS sequence"/>
</dbReference>